<keyword evidence="9" id="KW-0539">Nucleus</keyword>
<feature type="compositionally biased region" description="Low complexity" evidence="11">
    <location>
        <begin position="389"/>
        <end position="406"/>
    </location>
</feature>
<sequence>MPIPDLPGNPVPQRSEQEQWLKQLVASLCKLEHERFPGSQPVSFGTGDLDKLEQKDFWVCEKSDGIRVLLLVQTNFVTQEQAVYLIDRHNSYRQLTGLFFPHHADPLKPLRNTIVDGELVVDVDPLTKQETLRYLAFDCLVVDDQNVMARPLDKRYGSAPLVSLSSRIKVKTVQMSYHADDVFRIDIPALQHGNDGLIYTCVNTPYAAGTDQNVLKWKPPSENSVDFKLILRFPPSPNKPSAPDYFAKPIFELHVWSGGNNYEFYDMMSVSDEEWEKLKANGDQLDDRIVEVHWDTENECWRMMRFRDDKPNGNHKSVVEGIIRSIADGVEKDTLLARSNNIRNAWKVRNGQPTQPQVNQPSKPPPTSAPPGPTASGNPYKQPPPLPPSSVSGPSSRPTVPPRGASHPPPPAPGPPSNNSSGKIPTVQARYGPLGESTLSKVAGPNMVGGMYR</sequence>
<dbReference type="GO" id="GO:0005524">
    <property type="term" value="F:ATP binding"/>
    <property type="evidence" value="ECO:0007669"/>
    <property type="project" value="InterPro"/>
</dbReference>
<gene>
    <name evidence="14" type="ORF">EUX98_g3822</name>
</gene>
<accession>A0A4S4MXL6</accession>
<dbReference type="SUPFAM" id="SSF50249">
    <property type="entry name" value="Nucleic acid-binding proteins"/>
    <property type="match status" value="1"/>
</dbReference>
<feature type="compositionally biased region" description="Pro residues" evidence="11">
    <location>
        <begin position="407"/>
        <end position="416"/>
    </location>
</feature>
<evidence type="ECO:0000256" key="8">
    <source>
        <dbReference type="ARBA" id="ARBA00023134"/>
    </source>
</evidence>
<evidence type="ECO:0000256" key="2">
    <source>
        <dbReference type="ARBA" id="ARBA00012475"/>
    </source>
</evidence>
<keyword evidence="4" id="KW-0808">Transferase</keyword>
<evidence type="ECO:0000256" key="3">
    <source>
        <dbReference type="ARBA" id="ARBA00022664"/>
    </source>
</evidence>
<dbReference type="GO" id="GO:0005525">
    <property type="term" value="F:GTP binding"/>
    <property type="evidence" value="ECO:0007669"/>
    <property type="project" value="UniProtKB-KW"/>
</dbReference>
<evidence type="ECO:0000256" key="4">
    <source>
        <dbReference type="ARBA" id="ARBA00022679"/>
    </source>
</evidence>
<evidence type="ECO:0000313" key="14">
    <source>
        <dbReference type="EMBL" id="THH30347.1"/>
    </source>
</evidence>
<dbReference type="PANTHER" id="PTHR10367">
    <property type="entry name" value="MRNA-CAPPING ENZYME"/>
    <property type="match status" value="1"/>
</dbReference>
<dbReference type="GO" id="GO:0004484">
    <property type="term" value="F:mRNA guanylyltransferase activity"/>
    <property type="evidence" value="ECO:0007669"/>
    <property type="project" value="UniProtKB-EC"/>
</dbReference>
<evidence type="ECO:0000259" key="12">
    <source>
        <dbReference type="Pfam" id="PF01331"/>
    </source>
</evidence>
<comment type="catalytic activity">
    <reaction evidence="10">
        <text>a 5'-end diphospho-ribonucleoside in mRNA + GTP + H(+) = a 5'-end (5'-triphosphoguanosine)-ribonucleoside in mRNA + diphosphate</text>
        <dbReference type="Rhea" id="RHEA:67012"/>
        <dbReference type="Rhea" id="RHEA-COMP:17165"/>
        <dbReference type="Rhea" id="RHEA-COMP:17166"/>
        <dbReference type="ChEBI" id="CHEBI:15378"/>
        <dbReference type="ChEBI" id="CHEBI:33019"/>
        <dbReference type="ChEBI" id="CHEBI:37565"/>
        <dbReference type="ChEBI" id="CHEBI:167616"/>
        <dbReference type="ChEBI" id="CHEBI:167617"/>
        <dbReference type="EC" id="2.7.7.50"/>
    </reaction>
    <physiologicalReaction direction="left-to-right" evidence="10">
        <dbReference type="Rhea" id="RHEA:67013"/>
    </physiologicalReaction>
</comment>
<keyword evidence="15" id="KW-1185">Reference proteome</keyword>
<dbReference type="OrthoDB" id="200924at2759"/>
<reference evidence="14 15" key="1">
    <citation type="submission" date="2019-02" db="EMBL/GenBank/DDBJ databases">
        <title>Genome sequencing of the rare red list fungi Antrodiella citrinella (Flaviporus citrinellus).</title>
        <authorList>
            <person name="Buettner E."/>
            <person name="Kellner H."/>
        </authorList>
    </citation>
    <scope>NUCLEOTIDE SEQUENCE [LARGE SCALE GENOMIC DNA]</scope>
    <source>
        <strain evidence="14 15">DSM 108506</strain>
    </source>
</reference>
<feature type="compositionally biased region" description="Pro residues" evidence="11">
    <location>
        <begin position="362"/>
        <end position="373"/>
    </location>
</feature>
<dbReference type="GO" id="GO:0006370">
    <property type="term" value="P:7-methylguanosine mRNA capping"/>
    <property type="evidence" value="ECO:0007669"/>
    <property type="project" value="UniProtKB-KW"/>
</dbReference>
<dbReference type="GO" id="GO:0005634">
    <property type="term" value="C:nucleus"/>
    <property type="evidence" value="ECO:0007669"/>
    <property type="project" value="UniProtKB-SubCell"/>
</dbReference>
<evidence type="ECO:0000313" key="15">
    <source>
        <dbReference type="Proteomes" id="UP000308730"/>
    </source>
</evidence>
<feature type="domain" description="mRNA capping enzyme adenylation" evidence="12">
    <location>
        <begin position="167"/>
        <end position="218"/>
    </location>
</feature>
<dbReference type="InterPro" id="IPR051029">
    <property type="entry name" value="mRNA_Capping_Enz/RNA_Phosphat"/>
</dbReference>
<keyword evidence="3" id="KW-0507">mRNA processing</keyword>
<dbReference type="AlphaFoldDB" id="A0A4S4MXL6"/>
<evidence type="ECO:0000256" key="9">
    <source>
        <dbReference type="ARBA" id="ARBA00023242"/>
    </source>
</evidence>
<evidence type="ECO:0000256" key="11">
    <source>
        <dbReference type="SAM" id="MobiDB-lite"/>
    </source>
</evidence>
<comment type="caution">
    <text evidence="14">The sequence shown here is derived from an EMBL/GenBank/DDBJ whole genome shotgun (WGS) entry which is preliminary data.</text>
</comment>
<dbReference type="EC" id="2.7.7.50" evidence="2"/>
<evidence type="ECO:0000256" key="5">
    <source>
        <dbReference type="ARBA" id="ARBA00022695"/>
    </source>
</evidence>
<dbReference type="Gene3D" id="3.30.470.30">
    <property type="entry name" value="DNA ligase/mRNA capping enzyme"/>
    <property type="match status" value="1"/>
</dbReference>
<keyword evidence="5" id="KW-0548">Nucleotidyltransferase</keyword>
<proteinExistence type="predicted"/>
<feature type="compositionally biased region" description="Polar residues" evidence="11">
    <location>
        <begin position="351"/>
        <end position="361"/>
    </location>
</feature>
<feature type="domain" description="mRNA capping enzyme C-terminal" evidence="13">
    <location>
        <begin position="222"/>
        <end position="336"/>
    </location>
</feature>
<dbReference type="Pfam" id="PF03919">
    <property type="entry name" value="mRNA_cap_C"/>
    <property type="match status" value="1"/>
</dbReference>
<comment type="subcellular location">
    <subcellularLocation>
        <location evidence="1">Nucleus</location>
    </subcellularLocation>
</comment>
<dbReference type="SUPFAM" id="SSF56091">
    <property type="entry name" value="DNA ligase/mRNA capping enzyme, catalytic domain"/>
    <property type="match status" value="1"/>
</dbReference>
<evidence type="ECO:0000256" key="7">
    <source>
        <dbReference type="ARBA" id="ARBA00023042"/>
    </source>
</evidence>
<feature type="domain" description="mRNA capping enzyme adenylation" evidence="12">
    <location>
        <begin position="40"/>
        <end position="157"/>
    </location>
</feature>
<dbReference type="PANTHER" id="PTHR10367:SF17">
    <property type="entry name" value="MRNA-CAPPING ENZYME"/>
    <property type="match status" value="1"/>
</dbReference>
<keyword evidence="8" id="KW-0342">GTP-binding</keyword>
<keyword evidence="7" id="KW-0506">mRNA capping</keyword>
<name>A0A4S4MXL6_9APHY</name>
<dbReference type="Proteomes" id="UP000308730">
    <property type="component" value="Unassembled WGS sequence"/>
</dbReference>
<evidence type="ECO:0000259" key="13">
    <source>
        <dbReference type="Pfam" id="PF03919"/>
    </source>
</evidence>
<keyword evidence="6" id="KW-0547">Nucleotide-binding</keyword>
<feature type="region of interest" description="Disordered" evidence="11">
    <location>
        <begin position="346"/>
        <end position="453"/>
    </location>
</feature>
<dbReference type="CDD" id="cd07895">
    <property type="entry name" value="Adenylation_mRNA_capping"/>
    <property type="match status" value="1"/>
</dbReference>
<protein>
    <recommendedName>
        <fullName evidence="2">mRNA guanylyltransferase</fullName>
        <ecNumber evidence="2">2.7.7.50</ecNumber>
    </recommendedName>
</protein>
<dbReference type="EMBL" id="SGPM01000084">
    <property type="protein sequence ID" value="THH30347.1"/>
    <property type="molecule type" value="Genomic_DNA"/>
</dbReference>
<dbReference type="Gene3D" id="2.40.50.140">
    <property type="entry name" value="Nucleic acid-binding proteins"/>
    <property type="match status" value="1"/>
</dbReference>
<dbReference type="Pfam" id="PF01331">
    <property type="entry name" value="mRNA_cap_enzyme"/>
    <property type="match status" value="2"/>
</dbReference>
<evidence type="ECO:0000256" key="1">
    <source>
        <dbReference type="ARBA" id="ARBA00004123"/>
    </source>
</evidence>
<evidence type="ECO:0000256" key="10">
    <source>
        <dbReference type="ARBA" id="ARBA00044624"/>
    </source>
</evidence>
<dbReference type="InterPro" id="IPR013846">
    <property type="entry name" value="mRNA_cap_enzyme_C"/>
</dbReference>
<evidence type="ECO:0000256" key="6">
    <source>
        <dbReference type="ARBA" id="ARBA00022741"/>
    </source>
</evidence>
<dbReference type="InterPro" id="IPR001339">
    <property type="entry name" value="mRNA_cap_enzyme_adenylation"/>
</dbReference>
<dbReference type="InterPro" id="IPR012340">
    <property type="entry name" value="NA-bd_OB-fold"/>
</dbReference>
<organism evidence="14 15">
    <name type="scientific">Antrodiella citrinella</name>
    <dbReference type="NCBI Taxonomy" id="2447956"/>
    <lineage>
        <taxon>Eukaryota</taxon>
        <taxon>Fungi</taxon>
        <taxon>Dikarya</taxon>
        <taxon>Basidiomycota</taxon>
        <taxon>Agaricomycotina</taxon>
        <taxon>Agaricomycetes</taxon>
        <taxon>Polyporales</taxon>
        <taxon>Steccherinaceae</taxon>
        <taxon>Antrodiella</taxon>
    </lineage>
</organism>